<feature type="domain" description="CBS" evidence="4">
    <location>
        <begin position="338"/>
        <end position="394"/>
    </location>
</feature>
<proteinExistence type="predicted"/>
<dbReference type="GO" id="GO:0005634">
    <property type="term" value="C:nucleus"/>
    <property type="evidence" value="ECO:0007669"/>
    <property type="project" value="TreeGrafter"/>
</dbReference>
<evidence type="ECO:0000259" key="4">
    <source>
        <dbReference type="PROSITE" id="PS51371"/>
    </source>
</evidence>
<dbReference type="PROSITE" id="PS51371">
    <property type="entry name" value="CBS"/>
    <property type="match status" value="1"/>
</dbReference>
<accession>A0A6J1CL09</accession>
<sequence length="396" mass="42753">MAVRLLAHEVADICLGKPALRPISVSASLADALSALKRHGDCYITVWSCGDHSSKSGSGDCRCVAKICMADVILFLCREENFSQPAVALQSPISALISQLPVIVRHLEPYASLIEAIDLLLEGAQNLVVPIQARTSANSRNKVVQEVPPYDCPLHNNLEYCWLAQEDVIRYLLDSIGLFSPTSITPINSLDAIDTANILAVHYDDPALSALPLLSQAIIHQSSIAIVDSDAKLIGEISPLALNCCDETVTAAIVTLSAGELMAYVDCGDPPEDLVQLVKDRLEERNLGALLEWVEEESAMSSCSSFYSSSSFHSSSSDDDSSLGRSGKVAANSARQVRSSEAPVCYPRSSLVAVMIQALSHRVPYIWVIKEDGSLVGIITYASMLKVFRDQLKSMC</sequence>
<dbReference type="KEGG" id="mcha:111012266"/>
<evidence type="ECO:0000313" key="6">
    <source>
        <dbReference type="RefSeq" id="XP_022142041.1"/>
    </source>
</evidence>
<keyword evidence="2 3" id="KW-0129">CBS domain</keyword>
<dbReference type="OrthoDB" id="681454at2759"/>
<dbReference type="InterPro" id="IPR046342">
    <property type="entry name" value="CBS_dom_sf"/>
</dbReference>
<dbReference type="InterPro" id="IPR000644">
    <property type="entry name" value="CBS_dom"/>
</dbReference>
<name>A0A6J1CL09_MOMCH</name>
<organism evidence="5 6">
    <name type="scientific">Momordica charantia</name>
    <name type="common">Bitter gourd</name>
    <name type="synonym">Balsam pear</name>
    <dbReference type="NCBI Taxonomy" id="3673"/>
    <lineage>
        <taxon>Eukaryota</taxon>
        <taxon>Viridiplantae</taxon>
        <taxon>Streptophyta</taxon>
        <taxon>Embryophyta</taxon>
        <taxon>Tracheophyta</taxon>
        <taxon>Spermatophyta</taxon>
        <taxon>Magnoliopsida</taxon>
        <taxon>eudicotyledons</taxon>
        <taxon>Gunneridae</taxon>
        <taxon>Pentapetalae</taxon>
        <taxon>rosids</taxon>
        <taxon>fabids</taxon>
        <taxon>Cucurbitales</taxon>
        <taxon>Cucurbitaceae</taxon>
        <taxon>Momordiceae</taxon>
        <taxon>Momordica</taxon>
    </lineage>
</organism>
<dbReference type="Pfam" id="PF00571">
    <property type="entry name" value="CBS"/>
    <property type="match status" value="1"/>
</dbReference>
<protein>
    <submittedName>
        <fullName evidence="6">CBS domain-containing protein CBSX5-like</fullName>
    </submittedName>
</protein>
<evidence type="ECO:0000313" key="5">
    <source>
        <dbReference type="Proteomes" id="UP000504603"/>
    </source>
</evidence>
<dbReference type="PANTHER" id="PTHR13780:SF39">
    <property type="entry name" value="CBS DOMAIN-CONTAINING PROTEIN CBSX5-LIKE"/>
    <property type="match status" value="1"/>
</dbReference>
<gene>
    <name evidence="6" type="primary">LOC111012266</name>
</gene>
<dbReference type="GO" id="GO:0005737">
    <property type="term" value="C:cytoplasm"/>
    <property type="evidence" value="ECO:0007669"/>
    <property type="project" value="TreeGrafter"/>
</dbReference>
<evidence type="ECO:0000256" key="2">
    <source>
        <dbReference type="ARBA" id="ARBA00023122"/>
    </source>
</evidence>
<reference evidence="6" key="1">
    <citation type="submission" date="2025-08" db="UniProtKB">
        <authorList>
            <consortium name="RefSeq"/>
        </authorList>
    </citation>
    <scope>IDENTIFICATION</scope>
    <source>
        <strain evidence="6">OHB3-1</strain>
    </source>
</reference>
<evidence type="ECO:0000256" key="3">
    <source>
        <dbReference type="PROSITE-ProRule" id="PRU00703"/>
    </source>
</evidence>
<dbReference type="SUPFAM" id="SSF54631">
    <property type="entry name" value="CBS-domain pair"/>
    <property type="match status" value="1"/>
</dbReference>
<dbReference type="RefSeq" id="XP_022142041.1">
    <property type="nucleotide sequence ID" value="XM_022286349.1"/>
</dbReference>
<dbReference type="PANTHER" id="PTHR13780">
    <property type="entry name" value="AMP-ACTIVATED PROTEIN KINASE, GAMMA REGULATORY SUBUNIT"/>
    <property type="match status" value="1"/>
</dbReference>
<keyword evidence="1" id="KW-0677">Repeat</keyword>
<dbReference type="Proteomes" id="UP000504603">
    <property type="component" value="Unplaced"/>
</dbReference>
<dbReference type="GeneID" id="111012266"/>
<keyword evidence="5" id="KW-1185">Reference proteome</keyword>
<dbReference type="Gene3D" id="3.10.580.10">
    <property type="entry name" value="CBS-domain"/>
    <property type="match status" value="1"/>
</dbReference>
<dbReference type="AlphaFoldDB" id="A0A6J1CL09"/>
<evidence type="ECO:0000256" key="1">
    <source>
        <dbReference type="ARBA" id="ARBA00022737"/>
    </source>
</evidence>
<dbReference type="InterPro" id="IPR050511">
    <property type="entry name" value="AMPK_gamma/SDS23_families"/>
</dbReference>